<evidence type="ECO:0000313" key="2">
    <source>
        <dbReference type="Proteomes" id="UP000789920"/>
    </source>
</evidence>
<dbReference type="EMBL" id="CAJVQC010136629">
    <property type="protein sequence ID" value="CAG8843032.1"/>
    <property type="molecule type" value="Genomic_DNA"/>
</dbReference>
<comment type="caution">
    <text evidence="1">The sequence shown here is derived from an EMBL/GenBank/DDBJ whole genome shotgun (WGS) entry which is preliminary data.</text>
</comment>
<feature type="non-terminal residue" evidence="1">
    <location>
        <position position="98"/>
    </location>
</feature>
<sequence>YAQSADIEDYLDTVVNTQEDILEVMSFSNVIKFMTEVLYRCEVTQKLSAFRTFEEFRICMKAKNRRLKAFFDELVLSTNLSQKKHEPYPKIISQLLLV</sequence>
<reference evidence="1" key="1">
    <citation type="submission" date="2021-06" db="EMBL/GenBank/DDBJ databases">
        <authorList>
            <person name="Kallberg Y."/>
            <person name="Tangrot J."/>
            <person name="Rosling A."/>
        </authorList>
    </citation>
    <scope>NUCLEOTIDE SEQUENCE</scope>
    <source>
        <strain evidence="1">MA461A</strain>
    </source>
</reference>
<dbReference type="Proteomes" id="UP000789920">
    <property type="component" value="Unassembled WGS sequence"/>
</dbReference>
<keyword evidence="2" id="KW-1185">Reference proteome</keyword>
<protein>
    <submittedName>
        <fullName evidence="1">4389_t:CDS:1</fullName>
    </submittedName>
</protein>
<proteinExistence type="predicted"/>
<feature type="non-terminal residue" evidence="1">
    <location>
        <position position="1"/>
    </location>
</feature>
<evidence type="ECO:0000313" key="1">
    <source>
        <dbReference type="EMBL" id="CAG8843032.1"/>
    </source>
</evidence>
<organism evidence="1 2">
    <name type="scientific">Racocetra persica</name>
    <dbReference type="NCBI Taxonomy" id="160502"/>
    <lineage>
        <taxon>Eukaryota</taxon>
        <taxon>Fungi</taxon>
        <taxon>Fungi incertae sedis</taxon>
        <taxon>Mucoromycota</taxon>
        <taxon>Glomeromycotina</taxon>
        <taxon>Glomeromycetes</taxon>
        <taxon>Diversisporales</taxon>
        <taxon>Gigasporaceae</taxon>
        <taxon>Racocetra</taxon>
    </lineage>
</organism>
<gene>
    <name evidence="1" type="ORF">RPERSI_LOCUS32583</name>
</gene>
<name>A0ACA9SL88_9GLOM</name>
<accession>A0ACA9SL88</accession>